<dbReference type="PANTHER" id="PTHR46456:SF1">
    <property type="entry name" value="DNA REPAIR PROTEIN RAD51 HOMOLOG 2"/>
    <property type="match status" value="1"/>
</dbReference>
<comment type="subcellular location">
    <subcellularLocation>
        <location evidence="1">Nucleus</location>
    </subcellularLocation>
</comment>
<dbReference type="eggNOG" id="KOG1433">
    <property type="taxonomic scope" value="Eukaryota"/>
</dbReference>
<reference evidence="10" key="1">
    <citation type="submission" date="2011-08" db="EMBL/GenBank/DDBJ databases">
        <title>The draft genome of Latimeria chalumnae.</title>
        <authorList>
            <person name="Di Palma F."/>
            <person name="Alfoldi J."/>
            <person name="Johnson J."/>
            <person name="Berlin A."/>
            <person name="Gnerre S."/>
            <person name="Jaffe D."/>
            <person name="MacCallum I."/>
            <person name="Young S."/>
            <person name="Walker B.J."/>
            <person name="Lander E."/>
            <person name="Lindblad-Toh K."/>
        </authorList>
    </citation>
    <scope>NUCLEOTIDE SEQUENCE [LARGE SCALE GENOMIC DNA]</scope>
    <source>
        <strain evidence="10">Wild caught</strain>
    </source>
</reference>
<dbReference type="Gene3D" id="3.40.50.300">
    <property type="entry name" value="P-loop containing nucleotide triphosphate hydrolases"/>
    <property type="match status" value="1"/>
</dbReference>
<dbReference type="GO" id="GO:0003697">
    <property type="term" value="F:single-stranded DNA binding"/>
    <property type="evidence" value="ECO:0007669"/>
    <property type="project" value="TreeGrafter"/>
</dbReference>
<evidence type="ECO:0000313" key="9">
    <source>
        <dbReference type="Ensembl" id="ENSLACP00000019703.1"/>
    </source>
</evidence>
<gene>
    <name evidence="9" type="primary">RAD51B</name>
</gene>
<reference evidence="9" key="3">
    <citation type="submission" date="2025-09" db="UniProtKB">
        <authorList>
            <consortium name="Ensembl"/>
        </authorList>
    </citation>
    <scope>IDENTIFICATION</scope>
</reference>
<dbReference type="InterPro" id="IPR027417">
    <property type="entry name" value="P-loop_NTPase"/>
</dbReference>
<comment type="similarity">
    <text evidence="2">Belongs to the RecA family. RAD51 subfamily.</text>
</comment>
<keyword evidence="7" id="KW-0812">Transmembrane</keyword>
<dbReference type="AlphaFoldDB" id="H3BCT2"/>
<keyword evidence="3" id="KW-0227">DNA damage</keyword>
<keyword evidence="4" id="KW-0238">DNA-binding</keyword>
<dbReference type="Ensembl" id="ENSLACT00000019841.1">
    <property type="protein sequence ID" value="ENSLACP00000019703.1"/>
    <property type="gene ID" value="ENSLACG00000017324.1"/>
</dbReference>
<feature type="domain" description="RecA family profile 1" evidence="8">
    <location>
        <begin position="52"/>
        <end position="236"/>
    </location>
</feature>
<dbReference type="GO" id="GO:0000400">
    <property type="term" value="F:four-way junction DNA binding"/>
    <property type="evidence" value="ECO:0007669"/>
    <property type="project" value="TreeGrafter"/>
</dbReference>
<reference evidence="9" key="2">
    <citation type="submission" date="2025-08" db="UniProtKB">
        <authorList>
            <consortium name="Ensembl"/>
        </authorList>
    </citation>
    <scope>IDENTIFICATION</scope>
</reference>
<name>H3BCT2_LATCH</name>
<dbReference type="InParanoid" id="H3BCT2"/>
<dbReference type="STRING" id="7897.ENSLACP00000019703"/>
<dbReference type="Pfam" id="PF08423">
    <property type="entry name" value="Rad51"/>
    <property type="match status" value="1"/>
</dbReference>
<dbReference type="GO" id="GO:0140664">
    <property type="term" value="F:ATP-dependent DNA damage sensor activity"/>
    <property type="evidence" value="ECO:0007669"/>
    <property type="project" value="InterPro"/>
</dbReference>
<dbReference type="Proteomes" id="UP000008672">
    <property type="component" value="Unassembled WGS sequence"/>
</dbReference>
<dbReference type="InterPro" id="IPR030548">
    <property type="entry name" value="RAD51B"/>
</dbReference>
<dbReference type="GO" id="GO:0005524">
    <property type="term" value="F:ATP binding"/>
    <property type="evidence" value="ECO:0007669"/>
    <property type="project" value="InterPro"/>
</dbReference>
<proteinExistence type="inferred from homology"/>
<dbReference type="GeneTree" id="ENSGT00940000160169"/>
<dbReference type="SUPFAM" id="SSF52540">
    <property type="entry name" value="P-loop containing nucleoside triphosphate hydrolases"/>
    <property type="match status" value="1"/>
</dbReference>
<dbReference type="FunCoup" id="H3BCT2">
    <property type="interactions" value="791"/>
</dbReference>
<organism evidence="9 10">
    <name type="scientific">Latimeria chalumnae</name>
    <name type="common">Coelacanth</name>
    <dbReference type="NCBI Taxonomy" id="7897"/>
    <lineage>
        <taxon>Eukaryota</taxon>
        <taxon>Metazoa</taxon>
        <taxon>Chordata</taxon>
        <taxon>Craniata</taxon>
        <taxon>Vertebrata</taxon>
        <taxon>Euteleostomi</taxon>
        <taxon>Coelacanthiformes</taxon>
        <taxon>Coelacanthidae</taxon>
        <taxon>Latimeria</taxon>
    </lineage>
</organism>
<dbReference type="Bgee" id="ENSLACG00000017324">
    <property type="expression patterns" value="Expressed in pelvic fin and 2 other cell types or tissues"/>
</dbReference>
<evidence type="ECO:0000256" key="7">
    <source>
        <dbReference type="SAM" id="Phobius"/>
    </source>
</evidence>
<keyword evidence="10" id="KW-1185">Reference proteome</keyword>
<dbReference type="GO" id="GO:0003690">
    <property type="term" value="F:double-stranded DNA binding"/>
    <property type="evidence" value="ECO:0007669"/>
    <property type="project" value="TreeGrafter"/>
</dbReference>
<dbReference type="InterPro" id="IPR058766">
    <property type="entry name" value="HHH_XRCC3_RAD51B"/>
</dbReference>
<evidence type="ECO:0000256" key="2">
    <source>
        <dbReference type="ARBA" id="ARBA00007095"/>
    </source>
</evidence>
<keyword evidence="7" id="KW-0472">Membrane</keyword>
<keyword evidence="6" id="KW-0539">Nucleus</keyword>
<protein>
    <submittedName>
        <fullName evidence="9">RAD51 paralog B</fullName>
    </submittedName>
</protein>
<dbReference type="InterPro" id="IPR020588">
    <property type="entry name" value="RecA_ATP-bd"/>
</dbReference>
<sequence>QDFLSLSLLELMRTTGQNYPRVQTLLQTVSKACAPKMITALEIIKQRSVDPSSAFLRTTLAELDEVLHGGLACGSLTEVTGPSGCGKTQFCMMMSVLATLPTSMGGLDGAVIYIDTESAFSAERLVEVAMHRCPQFFCAEEKLKAMTNSIHLYCELTCEDVLKRIERLEEDIISKGVKLVIVDSVASVVRKEFDTRLQGNLMERSNLLAKEASTLKYLAKEFSIPVSCFFFFPQQFLFFFFFFKWTYLVL</sequence>
<dbReference type="PROSITE" id="PS50162">
    <property type="entry name" value="RECA_2"/>
    <property type="match status" value="1"/>
</dbReference>
<dbReference type="Pfam" id="PF26169">
    <property type="entry name" value="HHH_XRCC3_RpoA"/>
    <property type="match status" value="1"/>
</dbReference>
<evidence type="ECO:0000256" key="1">
    <source>
        <dbReference type="ARBA" id="ARBA00004123"/>
    </source>
</evidence>
<evidence type="ECO:0000259" key="8">
    <source>
        <dbReference type="PROSITE" id="PS50162"/>
    </source>
</evidence>
<evidence type="ECO:0000256" key="3">
    <source>
        <dbReference type="ARBA" id="ARBA00022763"/>
    </source>
</evidence>
<keyword evidence="7" id="KW-1133">Transmembrane helix</keyword>
<dbReference type="EMBL" id="AFYH01013632">
    <property type="status" value="NOT_ANNOTATED_CDS"/>
    <property type="molecule type" value="Genomic_DNA"/>
</dbReference>
<dbReference type="GO" id="GO:0005657">
    <property type="term" value="C:replication fork"/>
    <property type="evidence" value="ECO:0007669"/>
    <property type="project" value="TreeGrafter"/>
</dbReference>
<feature type="transmembrane region" description="Helical" evidence="7">
    <location>
        <begin position="222"/>
        <end position="243"/>
    </location>
</feature>
<dbReference type="HOGENOM" id="CLU_013059_0_0_1"/>
<evidence type="ECO:0000256" key="5">
    <source>
        <dbReference type="ARBA" id="ARBA00023172"/>
    </source>
</evidence>
<dbReference type="GO" id="GO:0033063">
    <property type="term" value="C:Rad51B-Rad51C-Rad51D-XRCC2 complex"/>
    <property type="evidence" value="ECO:0007669"/>
    <property type="project" value="InterPro"/>
</dbReference>
<evidence type="ECO:0000313" key="10">
    <source>
        <dbReference type="Proteomes" id="UP000008672"/>
    </source>
</evidence>
<evidence type="ECO:0000256" key="4">
    <source>
        <dbReference type="ARBA" id="ARBA00023125"/>
    </source>
</evidence>
<dbReference type="GO" id="GO:0000724">
    <property type="term" value="P:double-strand break repair via homologous recombination"/>
    <property type="evidence" value="ECO:0007669"/>
    <property type="project" value="InterPro"/>
</dbReference>
<accession>H3BCT2</accession>
<keyword evidence="5" id="KW-0233">DNA recombination</keyword>
<dbReference type="EMBL" id="AFYH01013631">
    <property type="status" value="NOT_ANNOTATED_CDS"/>
    <property type="molecule type" value="Genomic_DNA"/>
</dbReference>
<dbReference type="PANTHER" id="PTHR46456">
    <property type="entry name" value="DNA REPAIR PROTEIN RAD51 HOMOLOG 2"/>
    <property type="match status" value="1"/>
</dbReference>
<evidence type="ECO:0000256" key="6">
    <source>
        <dbReference type="ARBA" id="ARBA00023242"/>
    </source>
</evidence>
<dbReference type="OMA" id="YRENYSE"/>
<dbReference type="InterPro" id="IPR013632">
    <property type="entry name" value="Rad51_C"/>
</dbReference>